<evidence type="ECO:0000313" key="1">
    <source>
        <dbReference type="EMBL" id="EKE26911.1"/>
    </source>
</evidence>
<comment type="caution">
    <text evidence="1">The sequence shown here is derived from an EMBL/GenBank/DDBJ whole genome shotgun (WGS) entry which is preliminary data.</text>
</comment>
<dbReference type="AlphaFoldDB" id="K2F704"/>
<name>K2F704_9BACT</name>
<sequence length="172" mass="21179">MDTFLNQGFQEYPKDKDLVNELLELDFKKRFPKFPDLKILLNRKIEEFFNNMKVRFIEEEFDLETRDEEKSKYFLKLLTEEKVIISEASQKIVEIIFYDFFYEKNLSNDEYSSAKNYELLVNEYSNHLIKNKFNDLLDQQNFSRLRFFLIENSFESLIFSVQERFWKLFCWV</sequence>
<accession>K2F704</accession>
<organism evidence="1">
    <name type="scientific">uncultured bacterium</name>
    <name type="common">gcode 4</name>
    <dbReference type="NCBI Taxonomy" id="1234023"/>
    <lineage>
        <taxon>Bacteria</taxon>
        <taxon>environmental samples</taxon>
    </lineage>
</organism>
<protein>
    <submittedName>
        <fullName evidence="1">Uncharacterized protein</fullName>
    </submittedName>
</protein>
<gene>
    <name evidence="1" type="ORF">ACD_4C00125G0009</name>
</gene>
<dbReference type="EMBL" id="AMFJ01000641">
    <property type="protein sequence ID" value="EKE26911.1"/>
    <property type="molecule type" value="Genomic_DNA"/>
</dbReference>
<reference evidence="1" key="1">
    <citation type="journal article" date="2012" name="Science">
        <title>Fermentation, hydrogen, and sulfur metabolism in multiple uncultivated bacterial phyla.</title>
        <authorList>
            <person name="Wrighton K.C."/>
            <person name="Thomas B.C."/>
            <person name="Sharon I."/>
            <person name="Miller C.S."/>
            <person name="Castelle C.J."/>
            <person name="VerBerkmoes N.C."/>
            <person name="Wilkins M.J."/>
            <person name="Hettich R.L."/>
            <person name="Lipton M.S."/>
            <person name="Williams K.H."/>
            <person name="Long P.E."/>
            <person name="Banfield J.F."/>
        </authorList>
    </citation>
    <scope>NUCLEOTIDE SEQUENCE [LARGE SCALE GENOMIC DNA]</scope>
</reference>
<proteinExistence type="predicted"/>